<keyword evidence="2" id="KW-0560">Oxidoreductase</keyword>
<organism evidence="3 4">
    <name type="scientific">Prescottella agglutinans</name>
    <dbReference type="NCBI Taxonomy" id="1644129"/>
    <lineage>
        <taxon>Bacteria</taxon>
        <taxon>Bacillati</taxon>
        <taxon>Actinomycetota</taxon>
        <taxon>Actinomycetes</taxon>
        <taxon>Mycobacteriales</taxon>
        <taxon>Nocardiaceae</taxon>
        <taxon>Prescottella</taxon>
    </lineage>
</organism>
<evidence type="ECO:0000256" key="1">
    <source>
        <dbReference type="ARBA" id="ARBA00006484"/>
    </source>
</evidence>
<protein>
    <submittedName>
        <fullName evidence="3">NAD(P)-dependent dehydrogenase (Short-subunit alcohol dehydrogenase family)</fullName>
    </submittedName>
</protein>
<dbReference type="PANTHER" id="PTHR44196">
    <property type="entry name" value="DEHYDROGENASE/REDUCTASE SDR FAMILY MEMBER 7B"/>
    <property type="match status" value="1"/>
</dbReference>
<dbReference type="Pfam" id="PF00106">
    <property type="entry name" value="adh_short"/>
    <property type="match status" value="1"/>
</dbReference>
<gene>
    <name evidence="3" type="ORF">M2280_002984</name>
</gene>
<dbReference type="PANTHER" id="PTHR44196:SF1">
    <property type="entry name" value="DEHYDROGENASE_REDUCTASE SDR FAMILY MEMBER 7B"/>
    <property type="match status" value="1"/>
</dbReference>
<dbReference type="Gene3D" id="3.40.50.720">
    <property type="entry name" value="NAD(P)-binding Rossmann-like Domain"/>
    <property type="match status" value="1"/>
</dbReference>
<dbReference type="EMBL" id="JARXVC010000007">
    <property type="protein sequence ID" value="MDH6281762.1"/>
    <property type="molecule type" value="Genomic_DNA"/>
</dbReference>
<sequence length="211" mass="22103">MLANAGMGGYGSVAQIDPATFARIVEVNLVGAFNTVRAALPTVLDRRGYILIVSSGAAFVASAGMAAYNASKAGVEHFATTTRLEFASHGVGVGSAHMLWIDTPLVRDARAAVPAISDMIATLPGPLSKTLPVDACADALVAALASRKRRVYFPRWIATLSWLKPVLSSRLAERAMMRTASLLPDMDRQAAELGRSTSIRTVPPGGGLPAD</sequence>
<dbReference type="PROSITE" id="PS00061">
    <property type="entry name" value="ADH_SHORT"/>
    <property type="match status" value="1"/>
</dbReference>
<evidence type="ECO:0000313" key="3">
    <source>
        <dbReference type="EMBL" id="MDH6281762.1"/>
    </source>
</evidence>
<evidence type="ECO:0000313" key="4">
    <source>
        <dbReference type="Proteomes" id="UP001160334"/>
    </source>
</evidence>
<accession>A0ABT6MBT2</accession>
<evidence type="ECO:0000256" key="2">
    <source>
        <dbReference type="ARBA" id="ARBA00023002"/>
    </source>
</evidence>
<dbReference type="InterPro" id="IPR036291">
    <property type="entry name" value="NAD(P)-bd_dom_sf"/>
</dbReference>
<reference evidence="3 4" key="1">
    <citation type="submission" date="2023-04" db="EMBL/GenBank/DDBJ databases">
        <title>Forest soil microbial communities from Buena Vista Peninsula, Colon Province, Panama.</title>
        <authorList>
            <person name="Bouskill N."/>
        </authorList>
    </citation>
    <scope>NUCLEOTIDE SEQUENCE [LARGE SCALE GENOMIC DNA]</scope>
    <source>
        <strain evidence="3 4">CFH S0262</strain>
    </source>
</reference>
<comment type="similarity">
    <text evidence="1">Belongs to the short-chain dehydrogenases/reductases (SDR) family.</text>
</comment>
<dbReference type="CDD" id="cd05233">
    <property type="entry name" value="SDR_c"/>
    <property type="match status" value="1"/>
</dbReference>
<dbReference type="Proteomes" id="UP001160334">
    <property type="component" value="Unassembled WGS sequence"/>
</dbReference>
<dbReference type="SUPFAM" id="SSF51735">
    <property type="entry name" value="NAD(P)-binding Rossmann-fold domains"/>
    <property type="match status" value="1"/>
</dbReference>
<comment type="caution">
    <text evidence="3">The sequence shown here is derived from an EMBL/GenBank/DDBJ whole genome shotgun (WGS) entry which is preliminary data.</text>
</comment>
<proteinExistence type="inferred from homology"/>
<name>A0ABT6MBT2_9NOCA</name>
<keyword evidence="4" id="KW-1185">Reference proteome</keyword>
<dbReference type="InterPro" id="IPR020904">
    <property type="entry name" value="Sc_DH/Rdtase_CS"/>
</dbReference>
<dbReference type="InterPro" id="IPR002347">
    <property type="entry name" value="SDR_fam"/>
</dbReference>